<keyword evidence="3" id="KW-1185">Reference proteome</keyword>
<organism evidence="2 3">
    <name type="scientific">Mycoplana azooxidifex</name>
    <dbReference type="NCBI Taxonomy" id="1636188"/>
    <lineage>
        <taxon>Bacteria</taxon>
        <taxon>Pseudomonadati</taxon>
        <taxon>Pseudomonadota</taxon>
        <taxon>Alphaproteobacteria</taxon>
        <taxon>Hyphomicrobiales</taxon>
        <taxon>Rhizobiaceae</taxon>
        <taxon>Mycoplana</taxon>
    </lineage>
</organism>
<evidence type="ECO:0000256" key="1">
    <source>
        <dbReference type="SAM" id="MobiDB-lite"/>
    </source>
</evidence>
<proteinExistence type="predicted"/>
<evidence type="ECO:0000313" key="2">
    <source>
        <dbReference type="EMBL" id="MBB3980333.1"/>
    </source>
</evidence>
<protein>
    <submittedName>
        <fullName evidence="2">Uncharacterized protein</fullName>
    </submittedName>
</protein>
<name>A0A7W6DBU2_9HYPH</name>
<dbReference type="Proteomes" id="UP000574761">
    <property type="component" value="Unassembled WGS sequence"/>
</dbReference>
<accession>A0A7W6DBU2</accession>
<evidence type="ECO:0000313" key="3">
    <source>
        <dbReference type="Proteomes" id="UP000574761"/>
    </source>
</evidence>
<dbReference type="AlphaFoldDB" id="A0A7W6DBU2"/>
<feature type="region of interest" description="Disordered" evidence="1">
    <location>
        <begin position="23"/>
        <end position="50"/>
    </location>
</feature>
<dbReference type="EMBL" id="JACIEE010000021">
    <property type="protein sequence ID" value="MBB3980333.1"/>
    <property type="molecule type" value="Genomic_DNA"/>
</dbReference>
<reference evidence="2 3" key="1">
    <citation type="submission" date="2020-08" db="EMBL/GenBank/DDBJ databases">
        <title>Genomic Encyclopedia of Type Strains, Phase IV (KMG-IV): sequencing the most valuable type-strain genomes for metagenomic binning, comparative biology and taxonomic classification.</title>
        <authorList>
            <person name="Goeker M."/>
        </authorList>
    </citation>
    <scope>NUCLEOTIDE SEQUENCE [LARGE SCALE GENOMIC DNA]</scope>
    <source>
        <strain evidence="2 3">DSM 100211</strain>
    </source>
</reference>
<gene>
    <name evidence="2" type="ORF">GGQ64_005587</name>
</gene>
<comment type="caution">
    <text evidence="2">The sequence shown here is derived from an EMBL/GenBank/DDBJ whole genome shotgun (WGS) entry which is preliminary data.</text>
</comment>
<sequence length="82" mass="9251">MKQLDGNRSLEIGATRAANLISRRQPESGLTSEQRLANARTGRSGAAKQPKPFFCCSPKSVVYNERGEVCLWRIQVGETWRW</sequence>